<evidence type="ECO:0000313" key="6">
    <source>
        <dbReference type="EMBL" id="MCQ4334512.1"/>
    </source>
</evidence>
<evidence type="ECO:0000313" key="7">
    <source>
        <dbReference type="Proteomes" id="UP001139494"/>
    </source>
</evidence>
<protein>
    <submittedName>
        <fullName evidence="6">Response regulator</fullName>
    </submittedName>
</protein>
<accession>A0A9R1CVJ0</accession>
<gene>
    <name evidence="6" type="ORF">KM295_13710</name>
</gene>
<dbReference type="PANTHER" id="PTHR44591:SF25">
    <property type="entry name" value="CHEMOTAXIS TWO-COMPONENT RESPONSE REGULATOR"/>
    <property type="match status" value="1"/>
</dbReference>
<feature type="modified residue" description="4-aspartylphosphate" evidence="4">
    <location>
        <position position="57"/>
    </location>
</feature>
<dbReference type="Gene3D" id="3.30.450.40">
    <property type="match status" value="1"/>
</dbReference>
<dbReference type="InterPro" id="IPR029016">
    <property type="entry name" value="GAF-like_dom_sf"/>
</dbReference>
<organism evidence="6 7">
    <name type="scientific">Natronomonas aquatica</name>
    <dbReference type="NCBI Taxonomy" id="2841590"/>
    <lineage>
        <taxon>Archaea</taxon>
        <taxon>Methanobacteriati</taxon>
        <taxon>Methanobacteriota</taxon>
        <taxon>Stenosarchaea group</taxon>
        <taxon>Halobacteria</taxon>
        <taxon>Halobacteriales</taxon>
        <taxon>Natronomonadaceae</taxon>
        <taxon>Natronomonas</taxon>
    </lineage>
</organism>
<evidence type="ECO:0000256" key="3">
    <source>
        <dbReference type="ARBA" id="ARBA00022777"/>
    </source>
</evidence>
<dbReference type="SMART" id="SM00448">
    <property type="entry name" value="REC"/>
    <property type="match status" value="1"/>
</dbReference>
<dbReference type="PANTHER" id="PTHR44591">
    <property type="entry name" value="STRESS RESPONSE REGULATOR PROTEIN 1"/>
    <property type="match status" value="1"/>
</dbReference>
<feature type="domain" description="Response regulatory" evidence="5">
    <location>
        <begin position="6"/>
        <end position="122"/>
    </location>
</feature>
<proteinExistence type="predicted"/>
<dbReference type="InterPro" id="IPR050595">
    <property type="entry name" value="Bact_response_regulator"/>
</dbReference>
<keyword evidence="3" id="KW-0418">Kinase</keyword>
<evidence type="ECO:0000256" key="1">
    <source>
        <dbReference type="ARBA" id="ARBA00022553"/>
    </source>
</evidence>
<name>A0A9R1CVJ0_9EURY</name>
<dbReference type="RefSeq" id="WP_256030558.1">
    <property type="nucleotide sequence ID" value="NZ_JAHLKM010000027.1"/>
</dbReference>
<keyword evidence="1 4" id="KW-0597">Phosphoprotein</keyword>
<dbReference type="Pfam" id="PF01590">
    <property type="entry name" value="GAF"/>
    <property type="match status" value="1"/>
</dbReference>
<dbReference type="Proteomes" id="UP001139494">
    <property type="component" value="Unassembled WGS sequence"/>
</dbReference>
<dbReference type="GO" id="GO:0016301">
    <property type="term" value="F:kinase activity"/>
    <property type="evidence" value="ECO:0007669"/>
    <property type="project" value="UniProtKB-KW"/>
</dbReference>
<reference evidence="6" key="1">
    <citation type="journal article" date="2023" name="Front. Microbiol.">
        <title>Genomic-based phylogenetic and metabolic analyses of the genus Natronomonas, and description of Natronomonas aquatica sp. nov.</title>
        <authorList>
            <person name="Garcia-Roldan A."/>
            <person name="Duran-Viseras A."/>
            <person name="de la Haba R.R."/>
            <person name="Corral P."/>
            <person name="Sanchez-Porro C."/>
            <person name="Ventosa A."/>
        </authorList>
    </citation>
    <scope>NUCLEOTIDE SEQUENCE</scope>
    <source>
        <strain evidence="6">F2-12</strain>
    </source>
</reference>
<dbReference type="PROSITE" id="PS50110">
    <property type="entry name" value="RESPONSE_REGULATORY"/>
    <property type="match status" value="1"/>
</dbReference>
<dbReference type="InterPro" id="IPR011006">
    <property type="entry name" value="CheY-like_superfamily"/>
</dbReference>
<keyword evidence="2" id="KW-0808">Transferase</keyword>
<evidence type="ECO:0000259" key="5">
    <source>
        <dbReference type="PROSITE" id="PS50110"/>
    </source>
</evidence>
<dbReference type="SUPFAM" id="SSF55781">
    <property type="entry name" value="GAF domain-like"/>
    <property type="match status" value="1"/>
</dbReference>
<dbReference type="GO" id="GO:0000160">
    <property type="term" value="P:phosphorelay signal transduction system"/>
    <property type="evidence" value="ECO:0007669"/>
    <property type="project" value="InterPro"/>
</dbReference>
<dbReference type="Pfam" id="PF00072">
    <property type="entry name" value="Response_reg"/>
    <property type="match status" value="1"/>
</dbReference>
<keyword evidence="7" id="KW-1185">Reference proteome</keyword>
<dbReference type="SUPFAM" id="SSF52172">
    <property type="entry name" value="CheY-like"/>
    <property type="match status" value="1"/>
</dbReference>
<dbReference type="Gene3D" id="3.40.50.2300">
    <property type="match status" value="1"/>
</dbReference>
<evidence type="ECO:0000256" key="4">
    <source>
        <dbReference type="PROSITE-ProRule" id="PRU00169"/>
    </source>
</evidence>
<dbReference type="CDD" id="cd00156">
    <property type="entry name" value="REC"/>
    <property type="match status" value="1"/>
</dbReference>
<comment type="caution">
    <text evidence="6">The sequence shown here is derived from an EMBL/GenBank/DDBJ whole genome shotgun (WGS) entry which is preliminary data.</text>
</comment>
<dbReference type="InterPro" id="IPR001789">
    <property type="entry name" value="Sig_transdc_resp-reg_receiver"/>
</dbReference>
<dbReference type="EMBL" id="JAHLKM010000027">
    <property type="protein sequence ID" value="MCQ4334512.1"/>
    <property type="molecule type" value="Genomic_DNA"/>
</dbReference>
<sequence length="340" mass="37255">MAGPTRVLLVDDDPSLADLMANQLGDLRDSFSIRVETDPNDALEVVEAGEIDCVVSDHHMPQMTGLELLRYVREMDADLPFILFTARGSEEIASEAVSEGVTDYFRKRRGPEQWRVLANRIENVSARYRAEEAVQRRESALRRLARTVIDSVSTPVEELLELGRETLEVEYAALVSDSEGGVEILVESVDGSLTFDTADGMILSDDIGDLTVDGGGIVAVTADSEADSEAGFSSYIGTPVYVGDRRYGTLCFCDRGDRTEFTGWERAFVELLGDWLGHELTGEWARDQGEAVSAARNRTTRAREALAEGDEATLRAELDAIEELLDRGPPSSTPVSIELS</sequence>
<dbReference type="InterPro" id="IPR003018">
    <property type="entry name" value="GAF"/>
</dbReference>
<dbReference type="AlphaFoldDB" id="A0A9R1CVJ0"/>
<evidence type="ECO:0000256" key="2">
    <source>
        <dbReference type="ARBA" id="ARBA00022679"/>
    </source>
</evidence>